<organism evidence="8 9">
    <name type="scientific">Oryzias melastigma</name>
    <name type="common">Marine medaka</name>
    <dbReference type="NCBI Taxonomy" id="30732"/>
    <lineage>
        <taxon>Eukaryota</taxon>
        <taxon>Metazoa</taxon>
        <taxon>Chordata</taxon>
        <taxon>Craniata</taxon>
        <taxon>Vertebrata</taxon>
        <taxon>Euteleostomi</taxon>
        <taxon>Actinopterygii</taxon>
        <taxon>Neopterygii</taxon>
        <taxon>Teleostei</taxon>
        <taxon>Neoteleostei</taxon>
        <taxon>Acanthomorphata</taxon>
        <taxon>Ovalentaria</taxon>
        <taxon>Atherinomorphae</taxon>
        <taxon>Beloniformes</taxon>
        <taxon>Adrianichthyidae</taxon>
        <taxon>Oryziinae</taxon>
        <taxon>Oryzias</taxon>
    </lineage>
</organism>
<dbReference type="PANTHER" id="PTHR15296">
    <property type="entry name" value="MEMBRANE-ASSOCIATED PROTEIN MAP17"/>
    <property type="match status" value="1"/>
</dbReference>
<name>A0A3B3BH92_ORYME</name>
<dbReference type="STRING" id="30732.ENSOMEP00000004941"/>
<comment type="similarity">
    <text evidence="5">Belongs to the PDZK1-interacting protein 1/SMIM24 family.</text>
</comment>
<keyword evidence="9" id="KW-1185">Reference proteome</keyword>
<sequence length="84" mass="9257">MGPLLVLVSSLLLVVGLRANERLLPQWLTGIIAVSGFLLLAFIAFVVKKLWCEKSSRNQTGSCGLSKKELNLAPDFCRNNLENQ</sequence>
<dbReference type="PaxDb" id="30732-ENSOMEP00000004941"/>
<evidence type="ECO:0000256" key="2">
    <source>
        <dbReference type="ARBA" id="ARBA00022692"/>
    </source>
</evidence>
<proteinExistence type="inferred from homology"/>
<keyword evidence="2 6" id="KW-0812">Transmembrane</keyword>
<dbReference type="InterPro" id="IPR031627">
    <property type="entry name" value="PDZK1IP1/SMIM24"/>
</dbReference>
<feature type="signal peptide" evidence="7">
    <location>
        <begin position="1"/>
        <end position="19"/>
    </location>
</feature>
<feature type="transmembrane region" description="Helical" evidence="6">
    <location>
        <begin position="29"/>
        <end position="47"/>
    </location>
</feature>
<dbReference type="Ensembl" id="ENSOMET00000008314.1">
    <property type="protein sequence ID" value="ENSOMEP00000004941.1"/>
    <property type="gene ID" value="ENSOMEG00000005943.1"/>
</dbReference>
<accession>A0A3B3BH92</accession>
<dbReference type="AlphaFoldDB" id="A0A3B3BH92"/>
<evidence type="ECO:0000313" key="9">
    <source>
        <dbReference type="Proteomes" id="UP000261560"/>
    </source>
</evidence>
<keyword evidence="3 6" id="KW-1133">Transmembrane helix</keyword>
<dbReference type="Proteomes" id="UP000261560">
    <property type="component" value="Unplaced"/>
</dbReference>
<dbReference type="GeneTree" id="ENSGT01130000279076"/>
<feature type="chain" id="PRO_5017189492" evidence="7">
    <location>
        <begin position="20"/>
        <end position="84"/>
    </location>
</feature>
<evidence type="ECO:0000256" key="4">
    <source>
        <dbReference type="ARBA" id="ARBA00023136"/>
    </source>
</evidence>
<reference evidence="8" key="1">
    <citation type="submission" date="2025-08" db="UniProtKB">
        <authorList>
            <consortium name="Ensembl"/>
        </authorList>
    </citation>
    <scope>IDENTIFICATION</scope>
</reference>
<dbReference type="Pfam" id="PF15807">
    <property type="entry name" value="MAP17"/>
    <property type="match status" value="1"/>
</dbReference>
<comment type="subcellular location">
    <subcellularLocation>
        <location evidence="1">Membrane</location>
        <topology evidence="1">Single-pass membrane protein</topology>
    </subcellularLocation>
</comment>
<dbReference type="PANTHER" id="PTHR15296:SF1">
    <property type="entry name" value="PDZK1 INTERACTING PROTEIN 1"/>
    <property type="match status" value="1"/>
</dbReference>
<evidence type="ECO:0000256" key="5">
    <source>
        <dbReference type="ARBA" id="ARBA00049650"/>
    </source>
</evidence>
<evidence type="ECO:0000256" key="7">
    <source>
        <dbReference type="SAM" id="SignalP"/>
    </source>
</evidence>
<evidence type="ECO:0000256" key="6">
    <source>
        <dbReference type="SAM" id="Phobius"/>
    </source>
</evidence>
<dbReference type="GO" id="GO:0016020">
    <property type="term" value="C:membrane"/>
    <property type="evidence" value="ECO:0007669"/>
    <property type="project" value="UniProtKB-SubCell"/>
</dbReference>
<evidence type="ECO:0000256" key="3">
    <source>
        <dbReference type="ARBA" id="ARBA00022989"/>
    </source>
</evidence>
<evidence type="ECO:0000313" key="8">
    <source>
        <dbReference type="Ensembl" id="ENSOMEP00000004941.1"/>
    </source>
</evidence>
<protein>
    <submittedName>
        <fullName evidence="8">Uncharacterized protein</fullName>
    </submittedName>
</protein>
<evidence type="ECO:0000256" key="1">
    <source>
        <dbReference type="ARBA" id="ARBA00004167"/>
    </source>
</evidence>
<reference evidence="8" key="2">
    <citation type="submission" date="2025-09" db="UniProtKB">
        <authorList>
            <consortium name="Ensembl"/>
        </authorList>
    </citation>
    <scope>IDENTIFICATION</scope>
</reference>
<keyword evidence="4 6" id="KW-0472">Membrane</keyword>
<keyword evidence="7" id="KW-0732">Signal</keyword>